<organism evidence="2 3">
    <name type="scientific">Trichogramma brassicae</name>
    <dbReference type="NCBI Taxonomy" id="86971"/>
    <lineage>
        <taxon>Eukaryota</taxon>
        <taxon>Metazoa</taxon>
        <taxon>Ecdysozoa</taxon>
        <taxon>Arthropoda</taxon>
        <taxon>Hexapoda</taxon>
        <taxon>Insecta</taxon>
        <taxon>Pterygota</taxon>
        <taxon>Neoptera</taxon>
        <taxon>Endopterygota</taxon>
        <taxon>Hymenoptera</taxon>
        <taxon>Apocrita</taxon>
        <taxon>Proctotrupomorpha</taxon>
        <taxon>Chalcidoidea</taxon>
        <taxon>Trichogrammatidae</taxon>
        <taxon>Trichogramma</taxon>
    </lineage>
</organism>
<proteinExistence type="predicted"/>
<evidence type="ECO:0000313" key="2">
    <source>
        <dbReference type="EMBL" id="CAB0034274.1"/>
    </source>
</evidence>
<gene>
    <name evidence="2" type="ORF">TBRA_LOCUS6172</name>
</gene>
<feature type="compositionally biased region" description="Basic and acidic residues" evidence="1">
    <location>
        <begin position="44"/>
        <end position="53"/>
    </location>
</feature>
<sequence>MYRNRSSPCTRPSRRLTRPTPPLPNKPVTLKSASTTLPSRRRSREAIEYRDETSTSSCAPATKTNTTARRRVAPLRCITWLTQHLLLSREGQGRASQAFLKVYDRCDLNKSR</sequence>
<feature type="compositionally biased region" description="Low complexity" evidence="1">
    <location>
        <begin position="1"/>
        <end position="11"/>
    </location>
</feature>
<dbReference type="EMBL" id="CADCXV010000739">
    <property type="protein sequence ID" value="CAB0034274.1"/>
    <property type="molecule type" value="Genomic_DNA"/>
</dbReference>
<name>A0A6H5IBY6_9HYME</name>
<dbReference type="AlphaFoldDB" id="A0A6H5IBY6"/>
<feature type="region of interest" description="Disordered" evidence="1">
    <location>
        <begin position="1"/>
        <end position="67"/>
    </location>
</feature>
<feature type="compositionally biased region" description="Polar residues" evidence="1">
    <location>
        <begin position="54"/>
        <end position="67"/>
    </location>
</feature>
<reference evidence="2 3" key="1">
    <citation type="submission" date="2020-02" db="EMBL/GenBank/DDBJ databases">
        <authorList>
            <person name="Ferguson B K."/>
        </authorList>
    </citation>
    <scope>NUCLEOTIDE SEQUENCE [LARGE SCALE GENOMIC DNA]</scope>
</reference>
<protein>
    <submittedName>
        <fullName evidence="2">Uncharacterized protein</fullName>
    </submittedName>
</protein>
<evidence type="ECO:0000256" key="1">
    <source>
        <dbReference type="SAM" id="MobiDB-lite"/>
    </source>
</evidence>
<keyword evidence="3" id="KW-1185">Reference proteome</keyword>
<dbReference type="Proteomes" id="UP000479190">
    <property type="component" value="Unassembled WGS sequence"/>
</dbReference>
<accession>A0A6H5IBY6</accession>
<evidence type="ECO:0000313" key="3">
    <source>
        <dbReference type="Proteomes" id="UP000479190"/>
    </source>
</evidence>